<feature type="transmembrane region" description="Helical" evidence="3">
    <location>
        <begin position="12"/>
        <end position="34"/>
    </location>
</feature>
<dbReference type="EMBL" id="LYDR01000063">
    <property type="protein sequence ID" value="ODA32690.1"/>
    <property type="molecule type" value="Genomic_DNA"/>
</dbReference>
<feature type="region of interest" description="Disordered" evidence="2">
    <location>
        <begin position="67"/>
        <end position="86"/>
    </location>
</feature>
<organism evidence="4 5">
    <name type="scientific">Planctopirus hydrillae</name>
    <dbReference type="NCBI Taxonomy" id="1841610"/>
    <lineage>
        <taxon>Bacteria</taxon>
        <taxon>Pseudomonadati</taxon>
        <taxon>Planctomycetota</taxon>
        <taxon>Planctomycetia</taxon>
        <taxon>Planctomycetales</taxon>
        <taxon>Planctomycetaceae</taxon>
        <taxon>Planctopirus</taxon>
    </lineage>
</organism>
<proteinExistence type="predicted"/>
<evidence type="ECO:0000256" key="3">
    <source>
        <dbReference type="SAM" id="Phobius"/>
    </source>
</evidence>
<evidence type="ECO:0008006" key="6">
    <source>
        <dbReference type="Google" id="ProtNLM"/>
    </source>
</evidence>
<reference evidence="4 5" key="1">
    <citation type="submission" date="2016-05" db="EMBL/GenBank/DDBJ databases">
        <title>Genomic and physiological characterization of Planctopirus sp. isolated from fresh water lake.</title>
        <authorList>
            <person name="Subhash Y."/>
            <person name="Ramana C."/>
        </authorList>
    </citation>
    <scope>NUCLEOTIDE SEQUENCE [LARGE SCALE GENOMIC DNA]</scope>
    <source>
        <strain evidence="4 5">JC280</strain>
    </source>
</reference>
<dbReference type="OrthoDB" id="233190at2"/>
<feature type="region of interest" description="Disordered" evidence="2">
    <location>
        <begin position="573"/>
        <end position="610"/>
    </location>
</feature>
<name>A0A1C3EHH9_9PLAN</name>
<feature type="region of interest" description="Disordered" evidence="2">
    <location>
        <begin position="375"/>
        <end position="520"/>
    </location>
</feature>
<gene>
    <name evidence="4" type="ORF">A6X21_20300</name>
</gene>
<dbReference type="Proteomes" id="UP000094828">
    <property type="component" value="Unassembled WGS sequence"/>
</dbReference>
<feature type="coiled-coil region" evidence="1">
    <location>
        <begin position="111"/>
        <end position="206"/>
    </location>
</feature>
<comment type="caution">
    <text evidence="4">The sequence shown here is derived from an EMBL/GenBank/DDBJ whole genome shotgun (WGS) entry which is preliminary data.</text>
</comment>
<evidence type="ECO:0000313" key="4">
    <source>
        <dbReference type="EMBL" id="ODA32690.1"/>
    </source>
</evidence>
<feature type="compositionally biased region" description="Pro residues" evidence="2">
    <location>
        <begin position="71"/>
        <end position="86"/>
    </location>
</feature>
<dbReference type="AlphaFoldDB" id="A0A1C3EHH9"/>
<evidence type="ECO:0000256" key="1">
    <source>
        <dbReference type="SAM" id="Coils"/>
    </source>
</evidence>
<sequence length="734" mass="79403">MAKRQTRTGEGVQLFPFLAVLVCAMGALIFLLLVTTRMIRQKTIAAAAAIEQVLPPEHKPVLSLPAESIAPPQPQVPPPVSTEPATPPVPLLASQSIELKPVDPVPPEPEVVIDRTRIDQLQSRIQELRSQEQQLSRTATNRQEQLEHLLNARQRTEAELARLKAEQNDLFSQAKLLQQTADEAEIELVNKQIRTLENRLAGLSTQPGTGGSKFMIVPFDAQTGTTRRPIIIECHAQGLRFVPEDVTITAGDLVGFNEKFNPLLAGATALTRYWASPHRQRLPNEPLGEPYVLLLIRPSGTVAYYAASQMLSTMRQPFGYELIGEETELHMPTVDEEAKRLCEAAVRGLIKEREAVAAAGGLAVGKSGGEFAVAPDDEFGGSGREVPAGESRQHSAAATGRAIGSIDPRPGRGGSGEHLDPSLGTTGSHQFSRGANSGNNAITTNVPAGSPGRPGEPMNGTTPGEFAEAEKLTEASSSAAAQHPANTPAKPGHDSRAIPAKPGAQSSTAKKSEGFTDVPVGEESWQKVEKFGGQQFRTQKQGGSSVASLDEEITQREKAIEEADEDFARLLNSTEGAKKKDGPQEIRPEDVSSPLQQFGESEDNRRRARGMPVENLQRRRWGVSDLSATIGMERPLNVVVSADRLVVDDKFLIRVGAGESKTDTLRMLLLAVDELARDWGRPPKGFYWVPKIQFQVGPGGIQHYERLNPSINRAGLKTSREFILSTPPSTKGTP</sequence>
<keyword evidence="3" id="KW-0472">Membrane</keyword>
<protein>
    <recommendedName>
        <fullName evidence="6">IncA protein</fullName>
    </recommendedName>
</protein>
<evidence type="ECO:0000313" key="5">
    <source>
        <dbReference type="Proteomes" id="UP000094828"/>
    </source>
</evidence>
<accession>A0A1C3EHH9</accession>
<feature type="compositionally biased region" description="Polar residues" evidence="2">
    <location>
        <begin position="423"/>
        <end position="447"/>
    </location>
</feature>
<feature type="compositionally biased region" description="Basic and acidic residues" evidence="2">
    <location>
        <begin position="576"/>
        <end position="590"/>
    </location>
</feature>
<keyword evidence="1" id="KW-0175">Coiled coil</keyword>
<dbReference type="STRING" id="1841610.A6X21_20300"/>
<evidence type="ECO:0000256" key="2">
    <source>
        <dbReference type="SAM" id="MobiDB-lite"/>
    </source>
</evidence>
<keyword evidence="5" id="KW-1185">Reference proteome</keyword>
<dbReference type="RefSeq" id="WP_068847203.1">
    <property type="nucleotide sequence ID" value="NZ_LYDR01000063.1"/>
</dbReference>
<keyword evidence="3" id="KW-1133">Transmembrane helix</keyword>
<keyword evidence="3" id="KW-0812">Transmembrane</keyword>